<dbReference type="Gene3D" id="1.10.260.50">
    <property type="match status" value="1"/>
</dbReference>
<protein>
    <submittedName>
        <fullName evidence="4">Cysteine desulfurase family protein</fullName>
    </submittedName>
</protein>
<feature type="domain" description="Aminotransferase class V" evidence="3">
    <location>
        <begin position="2"/>
        <end position="361"/>
    </location>
</feature>
<proteinExistence type="predicted"/>
<dbReference type="Gene3D" id="3.90.1150.10">
    <property type="entry name" value="Aspartate Aminotransferase, domain 1"/>
    <property type="match status" value="1"/>
</dbReference>
<dbReference type="InterPro" id="IPR015424">
    <property type="entry name" value="PyrdxlP-dep_Trfase"/>
</dbReference>
<name>A0ABZ2N3M3_9BACI</name>
<dbReference type="InterPro" id="IPR015422">
    <property type="entry name" value="PyrdxlP-dep_Trfase_small"/>
</dbReference>
<dbReference type="EMBL" id="CP147404">
    <property type="protein sequence ID" value="WXB92319.1"/>
    <property type="molecule type" value="Genomic_DNA"/>
</dbReference>
<dbReference type="InterPro" id="IPR015421">
    <property type="entry name" value="PyrdxlP-dep_Trfase_major"/>
</dbReference>
<accession>A0ABZ2N3M3</accession>
<gene>
    <name evidence="4" type="ORF">WDJ61_13790</name>
</gene>
<organism evidence="4 5">
    <name type="scientific">Bacillus kandeliae</name>
    <dbReference type="NCBI Taxonomy" id="3129297"/>
    <lineage>
        <taxon>Bacteria</taxon>
        <taxon>Bacillati</taxon>
        <taxon>Bacillota</taxon>
        <taxon>Bacilli</taxon>
        <taxon>Bacillales</taxon>
        <taxon>Bacillaceae</taxon>
        <taxon>Bacillus</taxon>
    </lineage>
</organism>
<comment type="cofactor">
    <cofactor evidence="1">
        <name>pyridoxal 5'-phosphate</name>
        <dbReference type="ChEBI" id="CHEBI:597326"/>
    </cofactor>
</comment>
<keyword evidence="5" id="KW-1185">Reference proteome</keyword>
<dbReference type="SUPFAM" id="SSF53383">
    <property type="entry name" value="PLP-dependent transferases"/>
    <property type="match status" value="1"/>
</dbReference>
<dbReference type="Proteomes" id="UP001387364">
    <property type="component" value="Chromosome"/>
</dbReference>
<dbReference type="PIRSF" id="PIRSF005572">
    <property type="entry name" value="NifS"/>
    <property type="match status" value="1"/>
</dbReference>
<dbReference type="PANTHER" id="PTHR11601">
    <property type="entry name" value="CYSTEINE DESULFURYLASE FAMILY MEMBER"/>
    <property type="match status" value="1"/>
</dbReference>
<dbReference type="RefSeq" id="WP_338750693.1">
    <property type="nucleotide sequence ID" value="NZ_CP147404.1"/>
</dbReference>
<dbReference type="Gene3D" id="3.40.640.10">
    <property type="entry name" value="Type I PLP-dependent aspartate aminotransferase-like (Major domain)"/>
    <property type="match status" value="1"/>
</dbReference>
<dbReference type="PANTHER" id="PTHR11601:SF50">
    <property type="entry name" value="CYSTEINE DESULFURASE ISCS 2-RELATED"/>
    <property type="match status" value="1"/>
</dbReference>
<dbReference type="InterPro" id="IPR000192">
    <property type="entry name" value="Aminotrans_V_dom"/>
</dbReference>
<dbReference type="InterPro" id="IPR016454">
    <property type="entry name" value="Cysteine_dSase"/>
</dbReference>
<evidence type="ECO:0000259" key="3">
    <source>
        <dbReference type="Pfam" id="PF00266"/>
    </source>
</evidence>
<sequence>MIYFDNSATTKPYKEALSAFMKVNEEFFGNPSSLHQLGLEAEKLLISARRQVASFIGVKPEELLFTSGGTESNNLAIKGTALAYKDRGRHIITQQTEHPSVLQACGQLEDYGFQVTYLPVNHEGRVSLQVLQQALTDETILVSIMHVNNETGTIQPIEEIGELLAQYPKVLFHVDDVQGRGKVPLHLGNIDLCSFSAHKFHGVKGTGGLYKKDGVRLSPLFSGGGQEHKIRSGTENTGGIIAMAKALRMVEEKREHTSSNMKDIQTFLRTELEKMNEVTIHTSSTGCAPHILNFSVKGVKGEVLVHALEEKGCFVSTTSACSSKQKKTSTVLTAMGLSQAEADSSIRISLAYDNSLEEAKVLIKQLQNILPKLTKVQR</sequence>
<evidence type="ECO:0000313" key="4">
    <source>
        <dbReference type="EMBL" id="WXB92319.1"/>
    </source>
</evidence>
<dbReference type="Pfam" id="PF00266">
    <property type="entry name" value="Aminotran_5"/>
    <property type="match status" value="1"/>
</dbReference>
<keyword evidence="2" id="KW-0663">Pyridoxal phosphate</keyword>
<evidence type="ECO:0000256" key="2">
    <source>
        <dbReference type="ARBA" id="ARBA00022898"/>
    </source>
</evidence>
<evidence type="ECO:0000256" key="1">
    <source>
        <dbReference type="ARBA" id="ARBA00001933"/>
    </source>
</evidence>
<reference evidence="4 5" key="1">
    <citation type="submission" date="2024-02" db="EMBL/GenBank/DDBJ databases">
        <title>Seven novel Bacillus-like species.</title>
        <authorList>
            <person name="Liu G."/>
        </authorList>
    </citation>
    <scope>NUCLEOTIDE SEQUENCE [LARGE SCALE GENOMIC DNA]</scope>
    <source>
        <strain evidence="4 5">FJAT-52991</strain>
    </source>
</reference>
<evidence type="ECO:0000313" key="5">
    <source>
        <dbReference type="Proteomes" id="UP001387364"/>
    </source>
</evidence>